<dbReference type="Proteomes" id="UP000322080">
    <property type="component" value="Unassembled WGS sequence"/>
</dbReference>
<accession>A0A5D0RN14</accession>
<comment type="caution">
    <text evidence="1">The sequence shown here is derived from an EMBL/GenBank/DDBJ whole genome shotgun (WGS) entry which is preliminary data.</text>
</comment>
<dbReference type="EMBL" id="VSIY01000004">
    <property type="protein sequence ID" value="TYB82028.1"/>
    <property type="molecule type" value="Genomic_DNA"/>
</dbReference>
<gene>
    <name evidence="1" type="ORF">FVF75_04650</name>
</gene>
<dbReference type="RefSeq" id="WP_148376694.1">
    <property type="nucleotide sequence ID" value="NZ_VSIY01000004.1"/>
</dbReference>
<evidence type="ECO:0000313" key="1">
    <source>
        <dbReference type="EMBL" id="TYB82028.1"/>
    </source>
</evidence>
<sequence>MTNVTLLDKARRGREAAIASLNGNQTRGDNVVSIFESAFDAPRSRSEAPTPTNVVEFRSTRTAMAAPRRLAA</sequence>
<evidence type="ECO:0000313" key="2">
    <source>
        <dbReference type="Proteomes" id="UP000322080"/>
    </source>
</evidence>
<proteinExistence type="predicted"/>
<organism evidence="1 2">
    <name type="scientific">Maritimibacter fusiformis</name>
    <dbReference type="NCBI Taxonomy" id="2603819"/>
    <lineage>
        <taxon>Bacteria</taxon>
        <taxon>Pseudomonadati</taxon>
        <taxon>Pseudomonadota</taxon>
        <taxon>Alphaproteobacteria</taxon>
        <taxon>Rhodobacterales</taxon>
        <taxon>Roseobacteraceae</taxon>
        <taxon>Maritimibacter</taxon>
    </lineage>
</organism>
<reference evidence="1 2" key="1">
    <citation type="submission" date="2019-08" db="EMBL/GenBank/DDBJ databases">
        <title>Identification of a novel species of the genus Boseongicola.</title>
        <authorList>
            <person name="Zhang X.-Q."/>
        </authorList>
    </citation>
    <scope>NUCLEOTIDE SEQUENCE [LARGE SCALE GENOMIC DNA]</scope>
    <source>
        <strain evidence="1 2">HY14</strain>
    </source>
</reference>
<keyword evidence="2" id="KW-1185">Reference proteome</keyword>
<dbReference type="AlphaFoldDB" id="A0A5D0RN14"/>
<protein>
    <submittedName>
        <fullName evidence="1">Uncharacterized protein</fullName>
    </submittedName>
</protein>
<name>A0A5D0RN14_9RHOB</name>